<evidence type="ECO:0000256" key="1">
    <source>
        <dbReference type="ARBA" id="ARBA00009437"/>
    </source>
</evidence>
<dbReference type="GO" id="GO:0043565">
    <property type="term" value="F:sequence-specific DNA binding"/>
    <property type="evidence" value="ECO:0007669"/>
    <property type="project" value="TreeGrafter"/>
</dbReference>
<dbReference type="PANTHER" id="PTHR30537:SF3">
    <property type="entry name" value="TRANSCRIPTIONAL REGULATORY PROTEIN"/>
    <property type="match status" value="1"/>
</dbReference>
<comment type="caution">
    <text evidence="6">The sequence shown here is derived from an EMBL/GenBank/DDBJ whole genome shotgun (WGS) entry which is preliminary data.</text>
</comment>
<dbReference type="PROSITE" id="PS50931">
    <property type="entry name" value="HTH_LYSR"/>
    <property type="match status" value="1"/>
</dbReference>
<keyword evidence="3" id="KW-0238">DNA-binding</keyword>
<dbReference type="InterPro" id="IPR036388">
    <property type="entry name" value="WH-like_DNA-bd_sf"/>
</dbReference>
<dbReference type="SUPFAM" id="SSF53850">
    <property type="entry name" value="Periplasmic binding protein-like II"/>
    <property type="match status" value="1"/>
</dbReference>
<evidence type="ECO:0000259" key="5">
    <source>
        <dbReference type="PROSITE" id="PS50931"/>
    </source>
</evidence>
<accession>A0A328XZK4</accession>
<evidence type="ECO:0000256" key="4">
    <source>
        <dbReference type="ARBA" id="ARBA00023163"/>
    </source>
</evidence>
<dbReference type="OrthoDB" id="570111at2"/>
<evidence type="ECO:0000313" key="6">
    <source>
        <dbReference type="EMBL" id="RAR63013.1"/>
    </source>
</evidence>
<evidence type="ECO:0000313" key="7">
    <source>
        <dbReference type="Proteomes" id="UP000249700"/>
    </source>
</evidence>
<dbReference type="GO" id="GO:0003700">
    <property type="term" value="F:DNA-binding transcription factor activity"/>
    <property type="evidence" value="ECO:0007669"/>
    <property type="project" value="InterPro"/>
</dbReference>
<dbReference type="Pfam" id="PF00126">
    <property type="entry name" value="HTH_1"/>
    <property type="match status" value="1"/>
</dbReference>
<keyword evidence="2" id="KW-0805">Transcription regulation</keyword>
<protein>
    <submittedName>
        <fullName evidence="6">LysR family transcriptional regulator</fullName>
    </submittedName>
</protein>
<feature type="domain" description="HTH lysR-type" evidence="5">
    <location>
        <begin position="6"/>
        <end position="63"/>
    </location>
</feature>
<reference evidence="6 7" key="1">
    <citation type="submission" date="2018-06" db="EMBL/GenBank/DDBJ databases">
        <title>Comparative analysis of microorganisms from saline springs in Andes Mountain Range, Colombia.</title>
        <authorList>
            <person name="Rubin E."/>
        </authorList>
    </citation>
    <scope>NUCLEOTIDE SEQUENCE [LARGE SCALE GENOMIC DNA]</scope>
    <source>
        <strain evidence="6 7">USBA-857</strain>
    </source>
</reference>
<dbReference type="PANTHER" id="PTHR30537">
    <property type="entry name" value="HTH-TYPE TRANSCRIPTIONAL REGULATOR"/>
    <property type="match status" value="1"/>
</dbReference>
<dbReference type="Proteomes" id="UP000249700">
    <property type="component" value="Unassembled WGS sequence"/>
</dbReference>
<dbReference type="GO" id="GO:0006351">
    <property type="term" value="P:DNA-templated transcription"/>
    <property type="evidence" value="ECO:0007669"/>
    <property type="project" value="TreeGrafter"/>
</dbReference>
<dbReference type="InterPro" id="IPR058163">
    <property type="entry name" value="LysR-type_TF_proteobact-type"/>
</dbReference>
<dbReference type="Gene3D" id="3.40.190.290">
    <property type="match status" value="1"/>
</dbReference>
<dbReference type="EMBL" id="QLSX01000003">
    <property type="protein sequence ID" value="RAR63013.1"/>
    <property type="molecule type" value="Genomic_DNA"/>
</dbReference>
<dbReference type="Gene3D" id="1.10.10.10">
    <property type="entry name" value="Winged helix-like DNA-binding domain superfamily/Winged helix DNA-binding domain"/>
    <property type="match status" value="1"/>
</dbReference>
<keyword evidence="4" id="KW-0804">Transcription</keyword>
<gene>
    <name evidence="6" type="ORF">BCL93_103246</name>
</gene>
<dbReference type="InterPro" id="IPR000847">
    <property type="entry name" value="LysR_HTH_N"/>
</dbReference>
<dbReference type="Pfam" id="PF03466">
    <property type="entry name" value="LysR_substrate"/>
    <property type="match status" value="1"/>
</dbReference>
<dbReference type="AlphaFoldDB" id="A0A328XZK4"/>
<evidence type="ECO:0000256" key="2">
    <source>
        <dbReference type="ARBA" id="ARBA00023015"/>
    </source>
</evidence>
<dbReference type="InterPro" id="IPR036390">
    <property type="entry name" value="WH_DNA-bd_sf"/>
</dbReference>
<comment type="similarity">
    <text evidence="1">Belongs to the LysR transcriptional regulatory family.</text>
</comment>
<sequence length="300" mass="33081">MDEQNVRWDDLRVVLAIHAAGSLSGAARRLGLSHATVFRRLDGIERRLGVSLFVRGRRGYTPTPAGEDMAATGARVEREVLGAERRVAGRDLRLSGTLRVTTTDTLLAGLLAPLLADFRRMHPDIVLEVAVSNQLYNLTRRDADVAVRPSSTPPEMLVGRRIGEIAQAVYGSRECQANNAAEQDWHGLDWVGPDAQLGYSALEAWMEHQAVAATCRYRLDSMLGMFSAVREGAGVAVLPCYLADADSRLVRLSEPLAELSTDLWLLTHPDLRRVARIRAFLDFIAEAVIERQERMSGKNA</sequence>
<evidence type="ECO:0000256" key="3">
    <source>
        <dbReference type="ARBA" id="ARBA00023125"/>
    </source>
</evidence>
<dbReference type="SUPFAM" id="SSF46785">
    <property type="entry name" value="Winged helix' DNA-binding domain"/>
    <property type="match status" value="1"/>
</dbReference>
<dbReference type="InterPro" id="IPR005119">
    <property type="entry name" value="LysR_subst-bd"/>
</dbReference>
<name>A0A328XZK4_9GAMM</name>
<dbReference type="RefSeq" id="WP_112054193.1">
    <property type="nucleotide sequence ID" value="NZ_QLSX01000003.1"/>
</dbReference>
<proteinExistence type="inferred from homology"/>
<organism evidence="6 7">
    <name type="scientific">Onishia taeanensis</name>
    <dbReference type="NCBI Taxonomy" id="284577"/>
    <lineage>
        <taxon>Bacteria</taxon>
        <taxon>Pseudomonadati</taxon>
        <taxon>Pseudomonadota</taxon>
        <taxon>Gammaproteobacteria</taxon>
        <taxon>Oceanospirillales</taxon>
        <taxon>Halomonadaceae</taxon>
        <taxon>Onishia</taxon>
    </lineage>
</organism>